<dbReference type="Gene3D" id="3.40.50.2300">
    <property type="match status" value="2"/>
</dbReference>
<name>A0ABV5WLR7_9BACI</name>
<evidence type="ECO:0000256" key="3">
    <source>
        <dbReference type="SAM" id="SignalP"/>
    </source>
</evidence>
<protein>
    <submittedName>
        <fullName evidence="5">D-xylose ABC transporter substrate-binding protein</fullName>
    </submittedName>
</protein>
<feature type="chain" id="PRO_5045926127" evidence="3">
    <location>
        <begin position="24"/>
        <end position="362"/>
    </location>
</feature>
<evidence type="ECO:0000256" key="2">
    <source>
        <dbReference type="ARBA" id="ARBA00022729"/>
    </source>
</evidence>
<evidence type="ECO:0000313" key="6">
    <source>
        <dbReference type="Proteomes" id="UP001589609"/>
    </source>
</evidence>
<reference evidence="5 6" key="1">
    <citation type="submission" date="2024-09" db="EMBL/GenBank/DDBJ databases">
        <authorList>
            <person name="Sun Q."/>
            <person name="Mori K."/>
        </authorList>
    </citation>
    <scope>NUCLEOTIDE SEQUENCE [LARGE SCALE GENOMIC DNA]</scope>
    <source>
        <strain evidence="5 6">JCM 11201</strain>
    </source>
</reference>
<dbReference type="InterPro" id="IPR013456">
    <property type="entry name" value="XylF"/>
</dbReference>
<dbReference type="EMBL" id="JBHMAF010000194">
    <property type="protein sequence ID" value="MFB9761580.1"/>
    <property type="molecule type" value="Genomic_DNA"/>
</dbReference>
<dbReference type="InterPro" id="IPR025997">
    <property type="entry name" value="SBP_2_dom"/>
</dbReference>
<dbReference type="CDD" id="cd19991">
    <property type="entry name" value="PBP1_ABC_xylose_binding"/>
    <property type="match status" value="1"/>
</dbReference>
<dbReference type="PANTHER" id="PTHR30036:SF1">
    <property type="entry name" value="D-XYLOSE-BINDING PERIPLASMIC PROTEIN"/>
    <property type="match status" value="1"/>
</dbReference>
<sequence>MNKWFNVVSKGALAVALASTVAACGVVSSGNEQKAESNEKKKDDKIVIGFSLDTLKEERWLTDKALFEKKAKELGVEVKTLSANGDDAMQLSQAEQLISQGVDVLVVVPHNAEASAAIVEKAHREGIKVISYDRLIKNSDVDYYVSFDNVRVGEMQAQAIVDQAPKGNYAYIGGADTDNNAKLFREGAMNVLKPLVDKGDIKIVYDQYSKDWKPEEALKNMENALTANKNNIQAVVAANDGTAGGAIQALTAQGLAGKIPVSGQDADLAGLQRIAEGTQTMTVYKPIDKIATTAAEMAVNVAKGEQVKADQKVENGKIDVPAVLLDPVAVTKENIMSTVIKDGFKKLEDVFKNVPKDQWPKQ</sequence>
<dbReference type="InterPro" id="IPR028082">
    <property type="entry name" value="Peripla_BP_I"/>
</dbReference>
<dbReference type="Proteomes" id="UP001589609">
    <property type="component" value="Unassembled WGS sequence"/>
</dbReference>
<keyword evidence="2 3" id="KW-0732">Signal</keyword>
<feature type="signal peptide" evidence="3">
    <location>
        <begin position="1"/>
        <end position="23"/>
    </location>
</feature>
<dbReference type="PROSITE" id="PS51257">
    <property type="entry name" value="PROKAR_LIPOPROTEIN"/>
    <property type="match status" value="1"/>
</dbReference>
<gene>
    <name evidence="5" type="primary">xylF</name>
    <name evidence="5" type="ORF">ACFFMS_25395</name>
</gene>
<keyword evidence="6" id="KW-1185">Reference proteome</keyword>
<feature type="domain" description="Periplasmic binding protein" evidence="4">
    <location>
        <begin position="48"/>
        <end position="306"/>
    </location>
</feature>
<comment type="caution">
    <text evidence="5">The sequence shown here is derived from an EMBL/GenBank/DDBJ whole genome shotgun (WGS) entry which is preliminary data.</text>
</comment>
<dbReference type="Pfam" id="PF13407">
    <property type="entry name" value="Peripla_BP_4"/>
    <property type="match status" value="1"/>
</dbReference>
<evidence type="ECO:0000313" key="5">
    <source>
        <dbReference type="EMBL" id="MFB9761580.1"/>
    </source>
</evidence>
<dbReference type="RefSeq" id="WP_379951731.1">
    <property type="nucleotide sequence ID" value="NZ_JBHMAF010000194.1"/>
</dbReference>
<organism evidence="5 6">
    <name type="scientific">Ectobacillus funiculus</name>
    <dbReference type="NCBI Taxonomy" id="137993"/>
    <lineage>
        <taxon>Bacteria</taxon>
        <taxon>Bacillati</taxon>
        <taxon>Bacillota</taxon>
        <taxon>Bacilli</taxon>
        <taxon>Bacillales</taxon>
        <taxon>Bacillaceae</taxon>
        <taxon>Ectobacillus</taxon>
    </lineage>
</organism>
<dbReference type="InterPro" id="IPR050555">
    <property type="entry name" value="Bact_Solute-Bind_Prot2"/>
</dbReference>
<evidence type="ECO:0000256" key="1">
    <source>
        <dbReference type="ARBA" id="ARBA00004196"/>
    </source>
</evidence>
<dbReference type="NCBIfam" id="TIGR02634">
    <property type="entry name" value="xylF"/>
    <property type="match status" value="1"/>
</dbReference>
<dbReference type="PANTHER" id="PTHR30036">
    <property type="entry name" value="D-XYLOSE-BINDING PERIPLASMIC PROTEIN"/>
    <property type="match status" value="1"/>
</dbReference>
<proteinExistence type="predicted"/>
<evidence type="ECO:0000259" key="4">
    <source>
        <dbReference type="Pfam" id="PF13407"/>
    </source>
</evidence>
<dbReference type="SUPFAM" id="SSF53822">
    <property type="entry name" value="Periplasmic binding protein-like I"/>
    <property type="match status" value="1"/>
</dbReference>
<comment type="subcellular location">
    <subcellularLocation>
        <location evidence="1">Cell envelope</location>
    </subcellularLocation>
</comment>
<accession>A0ABV5WLR7</accession>